<dbReference type="PANTHER" id="PTHR38480">
    <property type="entry name" value="SLR0254 PROTEIN"/>
    <property type="match status" value="1"/>
</dbReference>
<feature type="transmembrane region" description="Helical" evidence="5">
    <location>
        <begin position="62"/>
        <end position="81"/>
    </location>
</feature>
<dbReference type="Pfam" id="PF06271">
    <property type="entry name" value="RDD"/>
    <property type="match status" value="1"/>
</dbReference>
<name>A0A9X2MQ23_9BACL</name>
<protein>
    <submittedName>
        <fullName evidence="7">RDD family protein</fullName>
    </submittedName>
</protein>
<comment type="caution">
    <text evidence="7">The sequence shown here is derived from an EMBL/GenBank/DDBJ whole genome shotgun (WGS) entry which is preliminary data.</text>
</comment>
<evidence type="ECO:0000256" key="5">
    <source>
        <dbReference type="SAM" id="Phobius"/>
    </source>
</evidence>
<sequence>MEHQMGHAYPYPPPPPPPADPMESLMRNYGSSIFFKRWGATVVDFLFMIGLGLALLLMPSSLFGIGLVIYILFYLLYYVLLEGLTGYTVGKLLFRIRAVRADGRAPGFVKGLIRATLRIVDTNPLLMGALPAGICVLATKKKQRLGDMAANTYVLNARDVLPDGKRFPVGLTLAAVGAIVGSIALAATSIAIAAKTPGSIIGPSQPETFLSLDGKFQVTADDSWSLQDDLHDEADLSIGNMFAEKYMVVLTQPKSDFDADFTLDDFSGQVVNSFAEGRALPIVPYPFDGGMYKSEQFTFVENVDGYSVTYLVTSIETEEHYHQVIVWTLAEKYERLKQELTELIASFQPAATESA</sequence>
<accession>A0A9X2MQ23</accession>
<dbReference type="EMBL" id="JANIPJ010000005">
    <property type="protein sequence ID" value="MCR2804152.1"/>
    <property type="molecule type" value="Genomic_DNA"/>
</dbReference>
<feature type="domain" description="RDD" evidence="6">
    <location>
        <begin position="34"/>
        <end position="151"/>
    </location>
</feature>
<feature type="transmembrane region" description="Helical" evidence="5">
    <location>
        <begin position="171"/>
        <end position="194"/>
    </location>
</feature>
<comment type="subcellular location">
    <subcellularLocation>
        <location evidence="1">Membrane</location>
        <topology evidence="1">Multi-pass membrane protein</topology>
    </subcellularLocation>
</comment>
<organism evidence="7 8">
    <name type="scientific">Paenibacillus soyae</name>
    <dbReference type="NCBI Taxonomy" id="2969249"/>
    <lineage>
        <taxon>Bacteria</taxon>
        <taxon>Bacillati</taxon>
        <taxon>Bacillota</taxon>
        <taxon>Bacilli</taxon>
        <taxon>Bacillales</taxon>
        <taxon>Paenibacillaceae</taxon>
        <taxon>Paenibacillus</taxon>
    </lineage>
</organism>
<dbReference type="RefSeq" id="WP_257444981.1">
    <property type="nucleotide sequence ID" value="NZ_JANIPJ010000005.1"/>
</dbReference>
<keyword evidence="3 5" id="KW-1133">Transmembrane helix</keyword>
<dbReference type="GO" id="GO:0016020">
    <property type="term" value="C:membrane"/>
    <property type="evidence" value="ECO:0007669"/>
    <property type="project" value="UniProtKB-SubCell"/>
</dbReference>
<dbReference type="Proteomes" id="UP001141950">
    <property type="component" value="Unassembled WGS sequence"/>
</dbReference>
<evidence type="ECO:0000259" key="6">
    <source>
        <dbReference type="Pfam" id="PF06271"/>
    </source>
</evidence>
<keyword evidence="2 5" id="KW-0812">Transmembrane</keyword>
<keyword evidence="4 5" id="KW-0472">Membrane</keyword>
<reference evidence="7" key="1">
    <citation type="submission" date="2022-08" db="EMBL/GenBank/DDBJ databases">
        <title>The genomic sequence of strain Paenibacillus sp. SCIV0701.</title>
        <authorList>
            <person name="Zhao H."/>
        </authorList>
    </citation>
    <scope>NUCLEOTIDE SEQUENCE</scope>
    <source>
        <strain evidence="7">SCIV0701</strain>
    </source>
</reference>
<keyword evidence="8" id="KW-1185">Reference proteome</keyword>
<dbReference type="AlphaFoldDB" id="A0A9X2MQ23"/>
<dbReference type="InterPro" id="IPR010432">
    <property type="entry name" value="RDD"/>
</dbReference>
<evidence type="ECO:0000256" key="3">
    <source>
        <dbReference type="ARBA" id="ARBA00022989"/>
    </source>
</evidence>
<gene>
    <name evidence="7" type="ORF">NQZ67_09700</name>
</gene>
<feature type="transmembrane region" description="Helical" evidence="5">
    <location>
        <begin position="34"/>
        <end position="56"/>
    </location>
</feature>
<evidence type="ECO:0000256" key="4">
    <source>
        <dbReference type="ARBA" id="ARBA00023136"/>
    </source>
</evidence>
<evidence type="ECO:0000313" key="8">
    <source>
        <dbReference type="Proteomes" id="UP001141950"/>
    </source>
</evidence>
<evidence type="ECO:0000256" key="1">
    <source>
        <dbReference type="ARBA" id="ARBA00004141"/>
    </source>
</evidence>
<proteinExistence type="predicted"/>
<dbReference type="PANTHER" id="PTHR38480:SF1">
    <property type="entry name" value="SLR0254 PROTEIN"/>
    <property type="match status" value="1"/>
</dbReference>
<evidence type="ECO:0000313" key="7">
    <source>
        <dbReference type="EMBL" id="MCR2804152.1"/>
    </source>
</evidence>
<evidence type="ECO:0000256" key="2">
    <source>
        <dbReference type="ARBA" id="ARBA00022692"/>
    </source>
</evidence>